<keyword evidence="1" id="KW-1133">Transmembrane helix</keyword>
<feature type="transmembrane region" description="Helical" evidence="1">
    <location>
        <begin position="17"/>
        <end position="39"/>
    </location>
</feature>
<dbReference type="AlphaFoldDB" id="A0A445EPV9"/>
<protein>
    <submittedName>
        <fullName evidence="2">Uncharacterized protein</fullName>
    </submittedName>
</protein>
<dbReference type="SUPFAM" id="SSF144000">
    <property type="entry name" value="Oxysterol-binding protein-like"/>
    <property type="match status" value="1"/>
</dbReference>
<keyword evidence="1" id="KW-0812">Transmembrane</keyword>
<keyword evidence="1" id="KW-0472">Membrane</keyword>
<dbReference type="STRING" id="3818.A0A445EPV9"/>
<dbReference type="EMBL" id="SDMP01000001">
    <property type="protein sequence ID" value="RYR77515.1"/>
    <property type="molecule type" value="Genomic_DNA"/>
</dbReference>
<gene>
    <name evidence="2" type="ORF">Ahy_A01g002002</name>
</gene>
<organism evidence="2 3">
    <name type="scientific">Arachis hypogaea</name>
    <name type="common">Peanut</name>
    <dbReference type="NCBI Taxonomy" id="3818"/>
    <lineage>
        <taxon>Eukaryota</taxon>
        <taxon>Viridiplantae</taxon>
        <taxon>Streptophyta</taxon>
        <taxon>Embryophyta</taxon>
        <taxon>Tracheophyta</taxon>
        <taxon>Spermatophyta</taxon>
        <taxon>Magnoliopsida</taxon>
        <taxon>eudicotyledons</taxon>
        <taxon>Gunneridae</taxon>
        <taxon>Pentapetalae</taxon>
        <taxon>rosids</taxon>
        <taxon>fabids</taxon>
        <taxon>Fabales</taxon>
        <taxon>Fabaceae</taxon>
        <taxon>Papilionoideae</taxon>
        <taxon>50 kb inversion clade</taxon>
        <taxon>dalbergioids sensu lato</taxon>
        <taxon>Dalbergieae</taxon>
        <taxon>Pterocarpus clade</taxon>
        <taxon>Arachis</taxon>
    </lineage>
</organism>
<evidence type="ECO:0000313" key="2">
    <source>
        <dbReference type="EMBL" id="RYR77515.1"/>
    </source>
</evidence>
<dbReference type="Pfam" id="PF01237">
    <property type="entry name" value="Oxysterol_BP"/>
    <property type="match status" value="1"/>
</dbReference>
<name>A0A445EPV9_ARAHY</name>
<dbReference type="InterPro" id="IPR000648">
    <property type="entry name" value="Oxysterol-bd"/>
</dbReference>
<evidence type="ECO:0000313" key="3">
    <source>
        <dbReference type="Proteomes" id="UP000289738"/>
    </source>
</evidence>
<keyword evidence="3" id="KW-1185">Reference proteome</keyword>
<feature type="transmembrane region" description="Helical" evidence="1">
    <location>
        <begin position="81"/>
        <end position="100"/>
    </location>
</feature>
<dbReference type="Proteomes" id="UP000289738">
    <property type="component" value="Chromosome A01"/>
</dbReference>
<comment type="caution">
    <text evidence="2">The sequence shown here is derived from an EMBL/GenBank/DDBJ whole genome shotgun (WGS) entry which is preliminary data.</text>
</comment>
<dbReference type="InterPro" id="IPR037239">
    <property type="entry name" value="OSBP_sf"/>
</dbReference>
<accession>A0A445EPV9</accession>
<feature type="transmembrane region" description="Helical" evidence="1">
    <location>
        <begin position="115"/>
        <end position="139"/>
    </location>
</feature>
<sequence length="210" mass="24333">MALAHTHQHEDGFEISVRIYTCSLCMHVTSWAISVYYAYQRTWKTFNPILGETYEMVNHGGITFLSEYVSFLLVEICRENFFVELLIQFLAINFCCWISTTKDSILTLAYIAKQIFHHLLLIIMFIHHHYLCICFKVFVSRCSFQGQYANLHPSHGSKLQEILEGSNASDNKPFYNFLKVKDPEWGKNAPGSHHGRREAGRYGLDLSLKL</sequence>
<proteinExistence type="predicted"/>
<dbReference type="GO" id="GO:0008289">
    <property type="term" value="F:lipid binding"/>
    <property type="evidence" value="ECO:0007669"/>
    <property type="project" value="InterPro"/>
</dbReference>
<evidence type="ECO:0000256" key="1">
    <source>
        <dbReference type="SAM" id="Phobius"/>
    </source>
</evidence>
<reference evidence="2 3" key="1">
    <citation type="submission" date="2019-01" db="EMBL/GenBank/DDBJ databases">
        <title>Sequencing of cultivated peanut Arachis hypogaea provides insights into genome evolution and oil improvement.</title>
        <authorList>
            <person name="Chen X."/>
        </authorList>
    </citation>
    <scope>NUCLEOTIDE SEQUENCE [LARGE SCALE GENOMIC DNA]</scope>
    <source>
        <strain evidence="3">cv. Fuhuasheng</strain>
        <tissue evidence="2">Leaves</tissue>
    </source>
</reference>